<dbReference type="GO" id="GO:0003677">
    <property type="term" value="F:DNA binding"/>
    <property type="evidence" value="ECO:0007669"/>
    <property type="project" value="InterPro"/>
</dbReference>
<dbReference type="SMART" id="SM00530">
    <property type="entry name" value="HTH_XRE"/>
    <property type="match status" value="1"/>
</dbReference>
<dbReference type="CDD" id="cd00093">
    <property type="entry name" value="HTH_XRE"/>
    <property type="match status" value="1"/>
</dbReference>
<sequence>MSASLGGLIKDYRVQKNLSQLEIAFALGWKEPSRLSRIEQGRVSNPPRELIDRIIEVMDLKEEEKNHLLLIGNYLPTQEEIEKIRKEVNPIINNWPYPAYVLDFSWRFLAWNERTSWVYEITEKAKPQIIKNMNRTIEMVFNPQFIQNRLLDGKELEKWHESLLQKLILFKFNQQARTKELWYRDFISQMMDNELFTHLWPKARLSKEIAELDKYERKSIVNIRNTKSRLEFHIFKVPLLLDPRFEIDFHVPTNQNTHAQFKNSKHGKNLPP</sequence>
<feature type="domain" description="HTH cro/C1-type" evidence="1">
    <location>
        <begin position="9"/>
        <end position="65"/>
    </location>
</feature>
<organism evidence="2 3">
    <name type="scientific">candidate division WWE3 bacterium RIFCSPLOWO2_01_FULL_39_13</name>
    <dbReference type="NCBI Taxonomy" id="1802624"/>
    <lineage>
        <taxon>Bacteria</taxon>
        <taxon>Katanobacteria</taxon>
    </lineage>
</organism>
<dbReference type="Pfam" id="PF13560">
    <property type="entry name" value="HTH_31"/>
    <property type="match status" value="1"/>
</dbReference>
<dbReference type="EMBL" id="MEVH01000031">
    <property type="protein sequence ID" value="OGC51094.1"/>
    <property type="molecule type" value="Genomic_DNA"/>
</dbReference>
<accession>A0A1F4V1K9</accession>
<dbReference type="SUPFAM" id="SSF47413">
    <property type="entry name" value="lambda repressor-like DNA-binding domains"/>
    <property type="match status" value="1"/>
</dbReference>
<name>A0A1F4V1K9_UNCKA</name>
<evidence type="ECO:0000259" key="1">
    <source>
        <dbReference type="PROSITE" id="PS50943"/>
    </source>
</evidence>
<gene>
    <name evidence="2" type="ORF">A2982_02390</name>
</gene>
<dbReference type="PROSITE" id="PS50943">
    <property type="entry name" value="HTH_CROC1"/>
    <property type="match status" value="1"/>
</dbReference>
<protein>
    <recommendedName>
        <fullName evidence="1">HTH cro/C1-type domain-containing protein</fullName>
    </recommendedName>
</protein>
<evidence type="ECO:0000313" key="2">
    <source>
        <dbReference type="EMBL" id="OGC51094.1"/>
    </source>
</evidence>
<reference evidence="2 3" key="1">
    <citation type="journal article" date="2016" name="Nat. Commun.">
        <title>Thousands of microbial genomes shed light on interconnected biogeochemical processes in an aquifer system.</title>
        <authorList>
            <person name="Anantharaman K."/>
            <person name="Brown C.T."/>
            <person name="Hug L.A."/>
            <person name="Sharon I."/>
            <person name="Castelle C.J."/>
            <person name="Probst A.J."/>
            <person name="Thomas B.C."/>
            <person name="Singh A."/>
            <person name="Wilkins M.J."/>
            <person name="Karaoz U."/>
            <person name="Brodie E.L."/>
            <person name="Williams K.H."/>
            <person name="Hubbard S.S."/>
            <person name="Banfield J.F."/>
        </authorList>
    </citation>
    <scope>NUCLEOTIDE SEQUENCE [LARGE SCALE GENOMIC DNA]</scope>
</reference>
<dbReference type="AlphaFoldDB" id="A0A1F4V1K9"/>
<comment type="caution">
    <text evidence="2">The sequence shown here is derived from an EMBL/GenBank/DDBJ whole genome shotgun (WGS) entry which is preliminary data.</text>
</comment>
<dbReference type="Gene3D" id="3.30.450.180">
    <property type="match status" value="1"/>
</dbReference>
<dbReference type="Proteomes" id="UP000178771">
    <property type="component" value="Unassembled WGS sequence"/>
</dbReference>
<dbReference type="PANTHER" id="PTHR35010">
    <property type="entry name" value="BLL4672 PROTEIN-RELATED"/>
    <property type="match status" value="1"/>
</dbReference>
<evidence type="ECO:0000313" key="3">
    <source>
        <dbReference type="Proteomes" id="UP000178771"/>
    </source>
</evidence>
<dbReference type="STRING" id="1802624.A2982_02390"/>
<dbReference type="InterPro" id="IPR001387">
    <property type="entry name" value="Cro/C1-type_HTH"/>
</dbReference>
<dbReference type="InterPro" id="IPR010982">
    <property type="entry name" value="Lambda_DNA-bd_dom_sf"/>
</dbReference>
<dbReference type="Gene3D" id="1.10.260.40">
    <property type="entry name" value="lambda repressor-like DNA-binding domains"/>
    <property type="match status" value="1"/>
</dbReference>
<proteinExistence type="predicted"/>